<reference evidence="1" key="2">
    <citation type="submission" date="2015-02" db="UniProtKB">
        <authorList>
            <consortium name="EnsemblMetazoa"/>
        </authorList>
    </citation>
    <scope>IDENTIFICATION</scope>
</reference>
<protein>
    <submittedName>
        <fullName evidence="1">Uncharacterized protein</fullName>
    </submittedName>
</protein>
<keyword evidence="2" id="KW-1185">Reference proteome</keyword>
<dbReference type="EnsemblMetazoa" id="SMAR013044-RA">
    <property type="protein sequence ID" value="SMAR013044-PA"/>
    <property type="gene ID" value="SMAR013044"/>
</dbReference>
<dbReference type="AlphaFoldDB" id="T1JGS0"/>
<organism evidence="1 2">
    <name type="scientific">Strigamia maritima</name>
    <name type="common">European centipede</name>
    <name type="synonym">Geophilus maritimus</name>
    <dbReference type="NCBI Taxonomy" id="126957"/>
    <lineage>
        <taxon>Eukaryota</taxon>
        <taxon>Metazoa</taxon>
        <taxon>Ecdysozoa</taxon>
        <taxon>Arthropoda</taxon>
        <taxon>Myriapoda</taxon>
        <taxon>Chilopoda</taxon>
        <taxon>Pleurostigmophora</taxon>
        <taxon>Geophilomorpha</taxon>
        <taxon>Linotaeniidae</taxon>
        <taxon>Strigamia</taxon>
    </lineage>
</organism>
<dbReference type="Proteomes" id="UP000014500">
    <property type="component" value="Unassembled WGS sequence"/>
</dbReference>
<reference evidence="2" key="1">
    <citation type="submission" date="2011-05" db="EMBL/GenBank/DDBJ databases">
        <authorList>
            <person name="Richards S.R."/>
            <person name="Qu J."/>
            <person name="Jiang H."/>
            <person name="Jhangiani S.N."/>
            <person name="Agravi P."/>
            <person name="Goodspeed R."/>
            <person name="Gross S."/>
            <person name="Mandapat C."/>
            <person name="Jackson L."/>
            <person name="Mathew T."/>
            <person name="Pu L."/>
            <person name="Thornton R."/>
            <person name="Saada N."/>
            <person name="Wilczek-Boney K.B."/>
            <person name="Lee S."/>
            <person name="Kovar C."/>
            <person name="Wu Y."/>
            <person name="Scherer S.E."/>
            <person name="Worley K.C."/>
            <person name="Muzny D.M."/>
            <person name="Gibbs R."/>
        </authorList>
    </citation>
    <scope>NUCLEOTIDE SEQUENCE</scope>
    <source>
        <strain evidence="2">Brora</strain>
    </source>
</reference>
<dbReference type="EMBL" id="JH432211">
    <property type="status" value="NOT_ANNOTATED_CDS"/>
    <property type="molecule type" value="Genomic_DNA"/>
</dbReference>
<sequence length="221" mass="24890">MEAENTDRLTEFVEKHGDFIQQIVLLIWLSSGQKYEDLYDVVTGVKTWYEMKKHLENGEGFEALKVGLMGWLHTGFGMQGVIQQSVTSTNLVENLSKKLLRDDEVEELRNKAILNITTFIQQNPNAGEETLRNVVLQELAMLAWTLKGDEAKGAVQVVTGLQVILGAWNRITKQDDIDSLREATLQSIVEFIRSNPKASPDEIRTEISNQVALFTARLSAL</sequence>
<evidence type="ECO:0000313" key="1">
    <source>
        <dbReference type="EnsemblMetazoa" id="SMAR013044-PA"/>
    </source>
</evidence>
<dbReference type="eggNOG" id="ENOG502S5NZ">
    <property type="taxonomic scope" value="Eukaryota"/>
</dbReference>
<evidence type="ECO:0000313" key="2">
    <source>
        <dbReference type="Proteomes" id="UP000014500"/>
    </source>
</evidence>
<proteinExistence type="predicted"/>
<dbReference type="HOGENOM" id="CLU_1252047_0_0_1"/>
<name>T1JGS0_STRMM</name>
<accession>T1JGS0</accession>